<dbReference type="Gene3D" id="1.10.1540.10">
    <property type="entry name" value="BEACH domain"/>
    <property type="match status" value="1"/>
</dbReference>
<evidence type="ECO:0000256" key="2">
    <source>
        <dbReference type="SAM" id="MobiDB-lite"/>
    </source>
</evidence>
<dbReference type="SUPFAM" id="SSF50978">
    <property type="entry name" value="WD40 repeat-like"/>
    <property type="match status" value="1"/>
</dbReference>
<evidence type="ECO:0000313" key="5">
    <source>
        <dbReference type="RefSeq" id="XP_017032988.1"/>
    </source>
</evidence>
<dbReference type="SUPFAM" id="SSF81837">
    <property type="entry name" value="BEACH domain"/>
    <property type="match status" value="1"/>
</dbReference>
<dbReference type="InterPro" id="IPR036372">
    <property type="entry name" value="BEACH_dom_sf"/>
</dbReference>
<proteinExistence type="predicted"/>
<dbReference type="PANTHER" id="PTHR46866:SF1">
    <property type="entry name" value="GH12955P"/>
    <property type="match status" value="1"/>
</dbReference>
<reference evidence="4" key="1">
    <citation type="submission" date="2025-05" db="UniProtKB">
        <authorList>
            <consortium name="RefSeq"/>
        </authorList>
    </citation>
    <scope>NUCLEOTIDE SEQUENCE [LARGE SCALE GENOMIC DNA]</scope>
    <source>
        <strain evidence="4">14028-0561.14</strain>
    </source>
</reference>
<dbReference type="SMART" id="SM00320">
    <property type="entry name" value="WD40"/>
    <property type="match status" value="5"/>
</dbReference>
<gene>
    <name evidence="5" type="primary">Wdr81</name>
</gene>
<dbReference type="PROSITE" id="PS50294">
    <property type="entry name" value="WD_REPEATS_REGION"/>
    <property type="match status" value="1"/>
</dbReference>
<feature type="compositionally biased region" description="Basic and acidic residues" evidence="2">
    <location>
        <begin position="1115"/>
        <end position="1129"/>
    </location>
</feature>
<dbReference type="InterPro" id="IPR001680">
    <property type="entry name" value="WD40_rpt"/>
</dbReference>
<evidence type="ECO:0000256" key="1">
    <source>
        <dbReference type="PROSITE-ProRule" id="PRU00221"/>
    </source>
</evidence>
<keyword evidence="1" id="KW-0853">WD repeat</keyword>
<dbReference type="Gene3D" id="2.130.10.10">
    <property type="entry name" value="YVTN repeat-like/Quinoprotein amine dehydrogenase"/>
    <property type="match status" value="2"/>
</dbReference>
<accession>A0A6P4JEI5</accession>
<sequence length="1970" mass="219627">MEIMGDSEQIWPEIGIDPQHVCEAGVGEGRFQLICYKAWLQSLERHRRLTHFPSWPLLDRRAHPTGQLEHPWTRIVVQTYRKQPQRRVYPLPRIPGEGSSQDLPLSYSQAVSFVAHNNFRQLWEEAYRRYNGAHVKLCRAATSAPLAKPHPGQGQLQPHDVVLKELIQRVYHCPVLHCQADRGDSPTSIPQTADLSGSCHANILPALVAIESSTHFSVFFYPPALECSLYDCITFSPALLGRGYNKTLFVIYQILQLTKHLQAQGLFLGDLRLQHIVMRENLWLQILPRLQCNLLEEDPSAGGGDDMSPLTPLASEEVTGDLARDPRHQRLPSSSTMFDLRLAYDPAHFNLREYAEMWCSGQLSNFDYLTILNNACGRSLTNAAHHHIMPWVTDFSGRGGANWRDLTKSKYRLNKGDVHLDLMYAHASQHGAGEGSFQPLGDQAPHHVSDFLSEITYFVYMARRTPQSILCAHVRPIWVPAEYPVSIQRLQEWTPDECIPEFYSDPMIFKSIHEDLPDLELPAWATCPEDFICKHREALESQYVSERLHHWIDLNFGYKLSGKAAVKSKNVCLTLVDQHRNLSQRGIVQLFAQAHPPRRYATPWFNKTAPRLSQLYASPLKRLAKSTENLHTEMGAGSSHLSVRLGEDKGSNGSVHSSTANFYPVTNFIELPENYNPTLLLQNLETLEAFYARTFPQQRATANPEEKMISSDLLFEQNSADHSFTNQLFAASGEEIPAKSKNLLREEKRSCLQHLLSARRERDLQVLGCIIVELFAMQRLRPLLMGNGLSASFEARLSACRTVAKIHRQELPKLVRRVVRLLLQLEESGEGDQGLPLPPNPAQLVEPMFANLLLPFPSHYIAVYALVRSLHAFEANAVLLELQTHFSCRGGRECARYTEMDRQRVIFERKIAECKVMSCCAHLRRLLEPVAFAYEQFTPVELLLPHIIDLLRDERTSILTAWNLFDPIAQALGVVQTQQHLLQPLLKLYDVEGVGNSAEDGGVNNSGGHLRFSASSSFKSRKSVKLYHHSFLLRLIVRFGLRCFLQHFIAPLIEAVGGYKEPEQGNGYHYHSGGSRRTSKNLNFAAAEEEVDDQPPPSETKPDIEELFTFEEDQDRVSSHESKSIDSFDMRPSNTSAASAEEARESDGSPDKLVINELIYGARISPDKLSLRDGQTPPALIPPPLGPRSPTIEIPLCPTAAGGIRRSFQLSAIDCDIGSRKSVDSFDLISQAVEDQLPATTTTSALEAEPESTDSLQASVISRLSEAKAVQNNRISEMSAESLVWLSHRLGPVLTSRYITRNLLKLLSLCYVGQENLLPEMDDGHFSSSPEAANLNYFSIANARVAGDRSAARVLECLMSIAALYGESFLLLQYFPHISELIGLCSKRITGSLEGAIISSLQLLKYMVPCLTDASIMEHLQHILLDAILLPILRLLSSTNLQMPSGYLGRSLLARKFLDAIYALSVRLGSDMTREHLCQSLLCPFFLIFNKAFGLPNDFAADLANLSLTGAGGASQPERAMEELRDVFGPELAHTAYLTFLRFLGEANMKRSLTNLELVLTLCHEHEQPSGNGESKTQLSTSVSSGQDVDSVDATCEVAANSFGTQIVGNRLQVQARNNVELLDMVAYKLDQMPSTRHLKGNWLAYWRNETTRSEKDNQALNLKQIRLQSFVGHTNSVRAIYALDNENSFVSASKDKTVKLWSLRSEGDGRKTSACQFTYTTHKKSINSLSFLESLRYVVSCDSGVHLWDPFIGRPLGILDAPRHSAVTVVKCLPSHSPLVVAGTAESTVKMIDARSMEYVNEWRVCNAALPNATVRCLAVAPSGNWLAAGLSSGCIVQLDTRTGMVINSWRPMECDLLQLSAPSDQFLVSSALDHSLAVWHALDGIMHYQLKPPPEPAHFLQSVGSSLVYATTGNRVGVYADVAHSHAFNTITKLRSETFRGVLTSLAVLPLNRAFLAGNESGHIALLC</sequence>
<reference evidence="5" key="2">
    <citation type="submission" date="2025-08" db="UniProtKB">
        <authorList>
            <consortium name="RefSeq"/>
        </authorList>
    </citation>
    <scope>IDENTIFICATION</scope>
    <source>
        <strain evidence="5">14028-0561.14</strain>
        <tissue evidence="5">Whole fly</tissue>
    </source>
</reference>
<dbReference type="PANTHER" id="PTHR46866">
    <property type="entry name" value="GH12955P"/>
    <property type="match status" value="1"/>
</dbReference>
<dbReference type="Proteomes" id="UP001652661">
    <property type="component" value="Chromosome 2L"/>
</dbReference>
<name>A0A6P4JEI5_DROKI</name>
<keyword evidence="4" id="KW-1185">Reference proteome</keyword>
<dbReference type="PROSITE" id="PS50082">
    <property type="entry name" value="WD_REPEATS_2"/>
    <property type="match status" value="1"/>
</dbReference>
<feature type="region of interest" description="Disordered" evidence="2">
    <location>
        <begin position="1567"/>
        <end position="1586"/>
    </location>
</feature>
<dbReference type="OrthoDB" id="29306at2759"/>
<protein>
    <submittedName>
        <fullName evidence="5">WD repeat-containing protein 81</fullName>
    </submittedName>
</protein>
<dbReference type="InterPro" id="IPR036322">
    <property type="entry name" value="WD40_repeat_dom_sf"/>
</dbReference>
<feature type="compositionally biased region" description="Polar residues" evidence="2">
    <location>
        <begin position="1569"/>
        <end position="1579"/>
    </location>
</feature>
<dbReference type="SMART" id="SM01026">
    <property type="entry name" value="Beach"/>
    <property type="match status" value="1"/>
</dbReference>
<organism evidence="4 5">
    <name type="scientific">Drosophila kikkawai</name>
    <name type="common">Fruit fly</name>
    <dbReference type="NCBI Taxonomy" id="30033"/>
    <lineage>
        <taxon>Eukaryota</taxon>
        <taxon>Metazoa</taxon>
        <taxon>Ecdysozoa</taxon>
        <taxon>Arthropoda</taxon>
        <taxon>Hexapoda</taxon>
        <taxon>Insecta</taxon>
        <taxon>Pterygota</taxon>
        <taxon>Neoptera</taxon>
        <taxon>Endopterygota</taxon>
        <taxon>Diptera</taxon>
        <taxon>Brachycera</taxon>
        <taxon>Muscomorpha</taxon>
        <taxon>Ephydroidea</taxon>
        <taxon>Drosophilidae</taxon>
        <taxon>Drosophila</taxon>
        <taxon>Sophophora</taxon>
    </lineage>
</organism>
<dbReference type="CDD" id="cd06071">
    <property type="entry name" value="Beach"/>
    <property type="match status" value="1"/>
</dbReference>
<dbReference type="InterPro" id="IPR015943">
    <property type="entry name" value="WD40/YVTN_repeat-like_dom_sf"/>
</dbReference>
<feature type="region of interest" description="Disordered" evidence="2">
    <location>
        <begin position="1109"/>
        <end position="1150"/>
    </location>
</feature>
<dbReference type="PROSITE" id="PS50197">
    <property type="entry name" value="BEACH"/>
    <property type="match status" value="1"/>
</dbReference>
<dbReference type="Pfam" id="PF02138">
    <property type="entry name" value="Beach"/>
    <property type="match status" value="1"/>
</dbReference>
<dbReference type="Pfam" id="PF00400">
    <property type="entry name" value="WD40"/>
    <property type="match status" value="2"/>
</dbReference>
<feature type="domain" description="BEACH" evidence="3">
    <location>
        <begin position="343"/>
        <end position="621"/>
    </location>
</feature>
<feature type="repeat" description="WD" evidence="1">
    <location>
        <begin position="1671"/>
        <end position="1706"/>
    </location>
</feature>
<feature type="compositionally biased region" description="Basic and acidic residues" evidence="2">
    <location>
        <begin position="1141"/>
        <end position="1150"/>
    </location>
</feature>
<evidence type="ECO:0000313" key="4">
    <source>
        <dbReference type="Proteomes" id="UP001652661"/>
    </source>
</evidence>
<evidence type="ECO:0000259" key="3">
    <source>
        <dbReference type="PROSITE" id="PS50197"/>
    </source>
</evidence>
<dbReference type="RefSeq" id="XP_017032988.1">
    <property type="nucleotide sequence ID" value="XM_017177499.2"/>
</dbReference>
<dbReference type="InterPro" id="IPR000409">
    <property type="entry name" value="BEACH_dom"/>
</dbReference>